<name>A0A8J5K3I2_HOMAM</name>
<dbReference type="PANTHER" id="PTHR23301">
    <property type="entry name" value="CHITIN BINDING PERITROPHIN-A"/>
    <property type="match status" value="1"/>
</dbReference>
<feature type="compositionally biased region" description="Polar residues" evidence="6">
    <location>
        <begin position="61"/>
        <end position="71"/>
    </location>
</feature>
<organism evidence="8 9">
    <name type="scientific">Homarus americanus</name>
    <name type="common">American lobster</name>
    <dbReference type="NCBI Taxonomy" id="6706"/>
    <lineage>
        <taxon>Eukaryota</taxon>
        <taxon>Metazoa</taxon>
        <taxon>Ecdysozoa</taxon>
        <taxon>Arthropoda</taxon>
        <taxon>Crustacea</taxon>
        <taxon>Multicrustacea</taxon>
        <taxon>Malacostraca</taxon>
        <taxon>Eumalacostraca</taxon>
        <taxon>Eucarida</taxon>
        <taxon>Decapoda</taxon>
        <taxon>Pleocyemata</taxon>
        <taxon>Astacidea</taxon>
        <taxon>Nephropoidea</taxon>
        <taxon>Nephropidae</taxon>
        <taxon>Homarus</taxon>
    </lineage>
</organism>
<dbReference type="Gene3D" id="2.170.140.10">
    <property type="entry name" value="Chitin binding domain"/>
    <property type="match status" value="3"/>
</dbReference>
<feature type="domain" description="Chitin-binding type-2" evidence="7">
    <location>
        <begin position="101"/>
        <end position="161"/>
    </location>
</feature>
<evidence type="ECO:0000313" key="8">
    <source>
        <dbReference type="EMBL" id="KAG7168616.1"/>
    </source>
</evidence>
<feature type="compositionally biased region" description="Polar residues" evidence="6">
    <location>
        <begin position="1"/>
        <end position="19"/>
    </location>
</feature>
<evidence type="ECO:0000313" key="9">
    <source>
        <dbReference type="Proteomes" id="UP000747542"/>
    </source>
</evidence>
<dbReference type="EMBL" id="JAHLQT010019942">
    <property type="protein sequence ID" value="KAG7168616.1"/>
    <property type="molecule type" value="Genomic_DNA"/>
</dbReference>
<dbReference type="GO" id="GO:0005576">
    <property type="term" value="C:extracellular region"/>
    <property type="evidence" value="ECO:0007669"/>
    <property type="project" value="InterPro"/>
</dbReference>
<evidence type="ECO:0000256" key="4">
    <source>
        <dbReference type="ARBA" id="ARBA00023157"/>
    </source>
</evidence>
<reference evidence="8" key="1">
    <citation type="journal article" date="2021" name="Sci. Adv.">
        <title>The American lobster genome reveals insights on longevity, neural, and immune adaptations.</title>
        <authorList>
            <person name="Polinski J.M."/>
            <person name="Zimin A.V."/>
            <person name="Clark K.F."/>
            <person name="Kohn A.B."/>
            <person name="Sadowski N."/>
            <person name="Timp W."/>
            <person name="Ptitsyn A."/>
            <person name="Khanna P."/>
            <person name="Romanova D.Y."/>
            <person name="Williams P."/>
            <person name="Greenwood S.J."/>
            <person name="Moroz L.L."/>
            <person name="Walt D.R."/>
            <person name="Bodnar A.G."/>
        </authorList>
    </citation>
    <scope>NUCLEOTIDE SEQUENCE</scope>
    <source>
        <strain evidence="8">GMGI-L3</strain>
    </source>
</reference>
<evidence type="ECO:0000256" key="5">
    <source>
        <dbReference type="ARBA" id="ARBA00023180"/>
    </source>
</evidence>
<keyword evidence="4" id="KW-1015">Disulfide bond</keyword>
<dbReference type="InterPro" id="IPR036508">
    <property type="entry name" value="Chitin-bd_dom_sf"/>
</dbReference>
<feature type="domain" description="Chitin-binding type-2" evidence="7">
    <location>
        <begin position="172"/>
        <end position="232"/>
    </location>
</feature>
<feature type="domain" description="Chitin-binding type-2" evidence="7">
    <location>
        <begin position="248"/>
        <end position="311"/>
    </location>
</feature>
<dbReference type="SUPFAM" id="SSF57625">
    <property type="entry name" value="Invertebrate chitin-binding proteins"/>
    <property type="match status" value="3"/>
</dbReference>
<dbReference type="GO" id="GO:0008061">
    <property type="term" value="F:chitin binding"/>
    <property type="evidence" value="ECO:0007669"/>
    <property type="project" value="UniProtKB-KW"/>
</dbReference>
<dbReference type="PROSITE" id="PS50940">
    <property type="entry name" value="CHIT_BIND_II"/>
    <property type="match status" value="3"/>
</dbReference>
<dbReference type="InterPro" id="IPR002557">
    <property type="entry name" value="Chitin-bd_dom"/>
</dbReference>
<dbReference type="SMART" id="SM00494">
    <property type="entry name" value="ChtBD2"/>
    <property type="match status" value="3"/>
</dbReference>
<dbReference type="AlphaFoldDB" id="A0A8J5K3I2"/>
<dbReference type="InterPro" id="IPR051940">
    <property type="entry name" value="Chitin_bind-dev_reg"/>
</dbReference>
<evidence type="ECO:0000259" key="7">
    <source>
        <dbReference type="PROSITE" id="PS50940"/>
    </source>
</evidence>
<feature type="region of interest" description="Disordered" evidence="6">
    <location>
        <begin position="1"/>
        <end position="98"/>
    </location>
</feature>
<dbReference type="Proteomes" id="UP000747542">
    <property type="component" value="Unassembled WGS sequence"/>
</dbReference>
<evidence type="ECO:0000256" key="2">
    <source>
        <dbReference type="ARBA" id="ARBA00022729"/>
    </source>
</evidence>
<gene>
    <name evidence="8" type="primary">obst-E-L6</name>
    <name evidence="8" type="ORF">Hamer_G024750</name>
</gene>
<sequence length="398" mass="43586">GVPQGGQFTPEQVDGNNPFPQEPLGVEGEFSLGGQTGTFPQEDLGAGDDFSLSGSDRRTPGGQQAGSQRPHNAQRVGSQRPQGGQRQSPQRPIGGQHDSQGFICVKDGVYEDPKQCDKYWVCEGGVARSLFCDDGLVFDIFKANVGSADPCESPYVVDCGERLLLQEATYPSKYCPRANGIYADPDPQVCFRFFTCIQGLSTPTDCITGLHFDETTGLCNWPDSVGRTDCVADKANTCTNNGAFCCTGEQVINNQGVLLPHPTFMDAEDCQKFYVCLNGQTPQESSCSLGQVYNDKTMMCDFPENVPDCVGWYRNHPDLAEYYYYDDSAANVDTADQEAVSYLMHIASHSMPTTLCHFLCSVGWYENNPLFDVAYDDADGDGIRDFGDRRDFAQTSVN</sequence>
<keyword evidence="1" id="KW-0147">Chitin-binding</keyword>
<evidence type="ECO:0000256" key="3">
    <source>
        <dbReference type="ARBA" id="ARBA00022737"/>
    </source>
</evidence>
<feature type="compositionally biased region" description="Low complexity" evidence="6">
    <location>
        <begin position="74"/>
        <end position="96"/>
    </location>
</feature>
<dbReference type="Pfam" id="PF01607">
    <property type="entry name" value="CBM_14"/>
    <property type="match status" value="3"/>
</dbReference>
<keyword evidence="2" id="KW-0732">Signal</keyword>
<proteinExistence type="predicted"/>
<keyword evidence="9" id="KW-1185">Reference proteome</keyword>
<accession>A0A8J5K3I2</accession>
<evidence type="ECO:0000256" key="6">
    <source>
        <dbReference type="SAM" id="MobiDB-lite"/>
    </source>
</evidence>
<protein>
    <submittedName>
        <fullName evidence="8">Obstructor-E-like 6</fullName>
    </submittedName>
</protein>
<keyword evidence="3" id="KW-0677">Repeat</keyword>
<comment type="caution">
    <text evidence="8">The sequence shown here is derived from an EMBL/GenBank/DDBJ whole genome shotgun (WGS) entry which is preliminary data.</text>
</comment>
<evidence type="ECO:0000256" key="1">
    <source>
        <dbReference type="ARBA" id="ARBA00022669"/>
    </source>
</evidence>
<feature type="non-terminal residue" evidence="8">
    <location>
        <position position="398"/>
    </location>
</feature>
<dbReference type="PANTHER" id="PTHR23301:SF0">
    <property type="entry name" value="CHITIN-BINDING TYPE-2 DOMAIN-CONTAINING PROTEIN-RELATED"/>
    <property type="match status" value="1"/>
</dbReference>
<keyword evidence="5" id="KW-0325">Glycoprotein</keyword>